<reference evidence="1 2" key="1">
    <citation type="submission" date="2013-12" db="EMBL/GenBank/DDBJ databases">
        <title>Draft genome of the parsitic nematode Ancylostoma duodenale.</title>
        <authorList>
            <person name="Mitreva M."/>
        </authorList>
    </citation>
    <scope>NUCLEOTIDE SEQUENCE [LARGE SCALE GENOMIC DNA]</scope>
    <source>
        <strain evidence="1 2">Zhejiang</strain>
    </source>
</reference>
<dbReference type="EMBL" id="KN759478">
    <property type="protein sequence ID" value="KIH48454.1"/>
    <property type="molecule type" value="Genomic_DNA"/>
</dbReference>
<gene>
    <name evidence="1" type="ORF">ANCDUO_21477</name>
</gene>
<feature type="non-terminal residue" evidence="1">
    <location>
        <position position="1"/>
    </location>
</feature>
<protein>
    <submittedName>
        <fullName evidence="1">Uncharacterized protein</fullName>
    </submittedName>
</protein>
<dbReference type="Proteomes" id="UP000054047">
    <property type="component" value="Unassembled WGS sequence"/>
</dbReference>
<dbReference type="AlphaFoldDB" id="A0A0C2FP25"/>
<keyword evidence="2" id="KW-1185">Reference proteome</keyword>
<organism evidence="1 2">
    <name type="scientific">Ancylostoma duodenale</name>
    <dbReference type="NCBI Taxonomy" id="51022"/>
    <lineage>
        <taxon>Eukaryota</taxon>
        <taxon>Metazoa</taxon>
        <taxon>Ecdysozoa</taxon>
        <taxon>Nematoda</taxon>
        <taxon>Chromadorea</taxon>
        <taxon>Rhabditida</taxon>
        <taxon>Rhabditina</taxon>
        <taxon>Rhabditomorpha</taxon>
        <taxon>Strongyloidea</taxon>
        <taxon>Ancylostomatidae</taxon>
        <taxon>Ancylostomatinae</taxon>
        <taxon>Ancylostoma</taxon>
    </lineage>
</organism>
<proteinExistence type="predicted"/>
<name>A0A0C2FP25_9BILA</name>
<accession>A0A0C2FP25</accession>
<evidence type="ECO:0000313" key="2">
    <source>
        <dbReference type="Proteomes" id="UP000054047"/>
    </source>
</evidence>
<evidence type="ECO:0000313" key="1">
    <source>
        <dbReference type="EMBL" id="KIH48454.1"/>
    </source>
</evidence>
<dbReference type="OrthoDB" id="5833044at2759"/>
<sequence length="176" mass="19731">NLTSLVQMIDASLKECQYNLANQLTKSLQARLLGKKLPKSDYNLVLTFAEHFRGELADDGVEHAVLHRLYAAGGEVMNDGVSLPLEAVVRHGRWSLYKHFKVDRLDRSIPNLLAMSVFIIQARLGKAWTTLRPSQPTMGPLRNAVLHLSEVQSIFAENVVQELASLPHFRLYRGGT</sequence>